<dbReference type="PANTHER" id="PTHR21879">
    <property type="entry name" value="FI03362P-RELATED-RELATED"/>
    <property type="match status" value="1"/>
</dbReference>
<comment type="caution">
    <text evidence="3">The sequence shown here is derived from an EMBL/GenBank/DDBJ whole genome shotgun (WGS) entry which is preliminary data.</text>
</comment>
<gene>
    <name evidence="3" type="ORF">V9T40_014257</name>
</gene>
<dbReference type="InterPro" id="IPR012464">
    <property type="entry name" value="DUF1676"/>
</dbReference>
<keyword evidence="1" id="KW-0812">Transmembrane</keyword>
<evidence type="ECO:0000256" key="1">
    <source>
        <dbReference type="SAM" id="Phobius"/>
    </source>
</evidence>
<keyword evidence="1" id="KW-1133">Transmembrane helix</keyword>
<feature type="transmembrane region" description="Helical" evidence="1">
    <location>
        <begin position="267"/>
        <end position="286"/>
    </location>
</feature>
<protein>
    <recommendedName>
        <fullName evidence="5">Osiris 18</fullName>
    </recommendedName>
</protein>
<organism evidence="3 4">
    <name type="scientific">Parthenolecanium corni</name>
    <dbReference type="NCBI Taxonomy" id="536013"/>
    <lineage>
        <taxon>Eukaryota</taxon>
        <taxon>Metazoa</taxon>
        <taxon>Ecdysozoa</taxon>
        <taxon>Arthropoda</taxon>
        <taxon>Hexapoda</taxon>
        <taxon>Insecta</taxon>
        <taxon>Pterygota</taxon>
        <taxon>Neoptera</taxon>
        <taxon>Paraneoptera</taxon>
        <taxon>Hemiptera</taxon>
        <taxon>Sternorrhyncha</taxon>
        <taxon>Coccoidea</taxon>
        <taxon>Coccidae</taxon>
        <taxon>Parthenolecanium</taxon>
    </lineage>
</organism>
<evidence type="ECO:0000313" key="4">
    <source>
        <dbReference type="Proteomes" id="UP001367676"/>
    </source>
</evidence>
<dbReference type="GO" id="GO:0016020">
    <property type="term" value="C:membrane"/>
    <property type="evidence" value="ECO:0007669"/>
    <property type="project" value="TreeGrafter"/>
</dbReference>
<dbReference type="Proteomes" id="UP001367676">
    <property type="component" value="Unassembled WGS sequence"/>
</dbReference>
<keyword evidence="4" id="KW-1185">Reference proteome</keyword>
<accession>A0AAN9XXC5</accession>
<keyword evidence="1" id="KW-0472">Membrane</keyword>
<proteinExistence type="predicted"/>
<dbReference type="EMBL" id="JBBCAQ010000038">
    <property type="protein sequence ID" value="KAK7571785.1"/>
    <property type="molecule type" value="Genomic_DNA"/>
</dbReference>
<evidence type="ECO:0008006" key="5">
    <source>
        <dbReference type="Google" id="ProtNLM"/>
    </source>
</evidence>
<feature type="transmembrane region" description="Helical" evidence="1">
    <location>
        <begin position="237"/>
        <end position="260"/>
    </location>
</feature>
<feature type="signal peptide" evidence="2">
    <location>
        <begin position="1"/>
        <end position="23"/>
    </location>
</feature>
<evidence type="ECO:0000313" key="3">
    <source>
        <dbReference type="EMBL" id="KAK7571785.1"/>
    </source>
</evidence>
<keyword evidence="2" id="KW-0732">Signal</keyword>
<dbReference type="PANTHER" id="PTHR21879:SF13">
    <property type="entry name" value="OSIRIS 18"/>
    <property type="match status" value="1"/>
</dbReference>
<dbReference type="AlphaFoldDB" id="A0AAN9XXC5"/>
<feature type="chain" id="PRO_5042918153" description="Osiris 18" evidence="2">
    <location>
        <begin position="24"/>
        <end position="340"/>
    </location>
</feature>
<evidence type="ECO:0000256" key="2">
    <source>
        <dbReference type="SAM" id="SignalP"/>
    </source>
</evidence>
<dbReference type="Pfam" id="PF07898">
    <property type="entry name" value="DUF1676"/>
    <property type="match status" value="1"/>
</dbReference>
<name>A0AAN9XXC5_9HEMI</name>
<sequence>MFVVTRSWLVLLVVSAAVAQSVADSNVPDANSTPKDATKMDAVVRAFKDECVEHSDSGACIKGKVLNLLEDALRKDSSKENIRSSDAITAVDLLQNIYNECLHEGSLACVKPKILAFLSSSMSKDKIRLTRDLTIVTNVKTSPSTRESSIFNEISRSADLDSEKKESLRLLALDKLDDFLQNHELRIRIPKEISAGEISTFVPRVLTKNLPEEIKFPLTDGSDQVTGRGRSKFLKRVVMPFLLGLKFKATTLIPLAFALIALKTWKALTLALLSVVLSGAMVIFKFTKPKVNYEVIHYPQPVPVFEAHPHVGHEYPHAHEYPHGHGRQLSAQEMAYAGQL</sequence>
<reference evidence="3 4" key="1">
    <citation type="submission" date="2024-03" db="EMBL/GenBank/DDBJ databases">
        <title>Adaptation during the transition from Ophiocordyceps entomopathogen to insect associate is accompanied by gene loss and intensified selection.</title>
        <authorList>
            <person name="Ward C.M."/>
            <person name="Onetto C.A."/>
            <person name="Borneman A.R."/>
        </authorList>
    </citation>
    <scope>NUCLEOTIDE SEQUENCE [LARGE SCALE GENOMIC DNA]</scope>
    <source>
        <strain evidence="3">AWRI1</strain>
        <tissue evidence="3">Single Adult Female</tissue>
    </source>
</reference>